<keyword evidence="3" id="KW-1185">Reference proteome</keyword>
<dbReference type="RefSeq" id="WP_160335953.1">
    <property type="nucleotide sequence ID" value="NZ_CALPCR010000029.1"/>
</dbReference>
<dbReference type="Proteomes" id="UP000472580">
    <property type="component" value="Unassembled WGS sequence"/>
</dbReference>
<feature type="domain" description="DNA-binding protein H-NS-like C-terminal" evidence="1">
    <location>
        <begin position="52"/>
        <end position="95"/>
    </location>
</feature>
<dbReference type="AlphaFoldDB" id="A0A6L6YJH3"/>
<dbReference type="Gene3D" id="4.10.430.10">
    <property type="entry name" value="Histone-like protein H-NS, C-terminal domain"/>
    <property type="match status" value="1"/>
</dbReference>
<dbReference type="SUPFAM" id="SSF81273">
    <property type="entry name" value="H-NS histone-like proteins"/>
    <property type="match status" value="1"/>
</dbReference>
<accession>A0A6L6YJH3</accession>
<gene>
    <name evidence="2" type="ORF">E5987_10040</name>
</gene>
<protein>
    <submittedName>
        <fullName evidence="2">H-NS histone family protein</fullName>
    </submittedName>
</protein>
<dbReference type="EMBL" id="WSRP01000034">
    <property type="protein sequence ID" value="MVX57534.1"/>
    <property type="molecule type" value="Genomic_DNA"/>
</dbReference>
<sequence>MAELDDLLKEREALEERIKEVSRRDRLDALNTCRDLIKKFDFQPAELGLKRIMRKGAAVPKYMGPNGQTWAGRGRKPVWLQEAELQGKTADDFKITSLAEIIGD</sequence>
<dbReference type="InterPro" id="IPR037150">
    <property type="entry name" value="H-NS_C_dom_sf"/>
</dbReference>
<dbReference type="Pfam" id="PF00816">
    <property type="entry name" value="Histone_HNS"/>
    <property type="match status" value="1"/>
</dbReference>
<evidence type="ECO:0000313" key="2">
    <source>
        <dbReference type="EMBL" id="MVX57534.1"/>
    </source>
</evidence>
<organism evidence="2 3">
    <name type="scientific">Parasutterella muris</name>
    <dbReference type="NCBI Taxonomy" id="2565572"/>
    <lineage>
        <taxon>Bacteria</taxon>
        <taxon>Pseudomonadati</taxon>
        <taxon>Pseudomonadota</taxon>
        <taxon>Betaproteobacteria</taxon>
        <taxon>Burkholderiales</taxon>
        <taxon>Sutterellaceae</taxon>
        <taxon>Parasutterella</taxon>
    </lineage>
</organism>
<dbReference type="OrthoDB" id="5297879at2"/>
<name>A0A6L6YJH3_9BURK</name>
<dbReference type="InterPro" id="IPR027444">
    <property type="entry name" value="H-NS_C_dom"/>
</dbReference>
<comment type="caution">
    <text evidence="2">The sequence shown here is derived from an EMBL/GenBank/DDBJ whole genome shotgun (WGS) entry which is preliminary data.</text>
</comment>
<reference evidence="2 3" key="1">
    <citation type="submission" date="2019-12" db="EMBL/GenBank/DDBJ databases">
        <title>Microbes associate with the intestines of laboratory mice.</title>
        <authorList>
            <person name="Navarre W."/>
            <person name="Wong E."/>
        </authorList>
    </citation>
    <scope>NUCLEOTIDE SEQUENCE [LARGE SCALE GENOMIC DNA]</scope>
    <source>
        <strain evidence="2 3">NM82_D38</strain>
    </source>
</reference>
<dbReference type="GO" id="GO:0003677">
    <property type="term" value="F:DNA binding"/>
    <property type="evidence" value="ECO:0007669"/>
    <property type="project" value="InterPro"/>
</dbReference>
<evidence type="ECO:0000259" key="1">
    <source>
        <dbReference type="SMART" id="SM00528"/>
    </source>
</evidence>
<evidence type="ECO:0000313" key="3">
    <source>
        <dbReference type="Proteomes" id="UP000472580"/>
    </source>
</evidence>
<dbReference type="SMART" id="SM00528">
    <property type="entry name" value="HNS"/>
    <property type="match status" value="1"/>
</dbReference>
<proteinExistence type="predicted"/>